<dbReference type="OrthoDB" id="1743210at2759"/>
<dbReference type="InterPro" id="IPR002350">
    <property type="entry name" value="Kazal_dom"/>
</dbReference>
<dbReference type="InterPro" id="IPR051848">
    <property type="entry name" value="PGIP"/>
</dbReference>
<feature type="domain" description="Kazal-like" evidence="4">
    <location>
        <begin position="219"/>
        <end position="241"/>
    </location>
</feature>
<organism evidence="6">
    <name type="scientific">Naegleria gruberi</name>
    <name type="common">Amoeba</name>
    <dbReference type="NCBI Taxonomy" id="5762"/>
    <lineage>
        <taxon>Eukaryota</taxon>
        <taxon>Discoba</taxon>
        <taxon>Heterolobosea</taxon>
        <taxon>Tetramitia</taxon>
        <taxon>Eutetramitia</taxon>
        <taxon>Vahlkampfiidae</taxon>
        <taxon>Naegleria</taxon>
    </lineage>
</organism>
<reference evidence="5 6" key="1">
    <citation type="journal article" date="2010" name="Cell">
        <title>The genome of Naegleria gruberi illuminates early eukaryotic versatility.</title>
        <authorList>
            <person name="Fritz-Laylin L.K."/>
            <person name="Prochnik S.E."/>
            <person name="Ginger M.L."/>
            <person name="Dacks J.B."/>
            <person name="Carpenter M.L."/>
            <person name="Field M.C."/>
            <person name="Kuo A."/>
            <person name="Paredez A."/>
            <person name="Chapman J."/>
            <person name="Pham J."/>
            <person name="Shu S."/>
            <person name="Neupane R."/>
            <person name="Cipriano M."/>
            <person name="Mancuso J."/>
            <person name="Tu H."/>
            <person name="Salamov A."/>
            <person name="Lindquist E."/>
            <person name="Shapiro H."/>
            <person name="Lucas S."/>
            <person name="Grigoriev I.V."/>
            <person name="Cande W.Z."/>
            <person name="Fulton C."/>
            <person name="Rokhsar D.S."/>
            <person name="Dawson S.C."/>
        </authorList>
    </citation>
    <scope>NUCLEOTIDE SEQUENCE [LARGE SCALE GENOMIC DNA]</scope>
    <source>
        <strain evidence="5 6">NEG-M</strain>
    </source>
</reference>
<evidence type="ECO:0000256" key="2">
    <source>
        <dbReference type="SAM" id="Coils"/>
    </source>
</evidence>
<feature type="chain" id="PRO_5003038136" evidence="3">
    <location>
        <begin position="21"/>
        <end position="253"/>
    </location>
</feature>
<dbReference type="AlphaFoldDB" id="D2W5E4"/>
<dbReference type="EMBL" id="GG739058">
    <property type="protein sequence ID" value="EFC35711.1"/>
    <property type="molecule type" value="Genomic_DNA"/>
</dbReference>
<dbReference type="InterPro" id="IPR032675">
    <property type="entry name" value="LRR_dom_sf"/>
</dbReference>
<dbReference type="VEuPathDB" id="AmoebaDB:NAEGRDRAFT_76635"/>
<feature type="signal peptide" evidence="3">
    <location>
        <begin position="1"/>
        <end position="20"/>
    </location>
</feature>
<dbReference type="PROSITE" id="PS00282">
    <property type="entry name" value="KAZAL_1"/>
    <property type="match status" value="1"/>
</dbReference>
<dbReference type="KEGG" id="ngr:NAEGRDRAFT_76635"/>
<name>D2W5E4_NAEGR</name>
<proteinExistence type="predicted"/>
<dbReference type="STRING" id="5762.D2W5E4"/>
<keyword evidence="3" id="KW-0732">Signal</keyword>
<dbReference type="PANTHER" id="PTHR48059">
    <property type="entry name" value="POLYGALACTURONASE INHIBITOR 1"/>
    <property type="match status" value="1"/>
</dbReference>
<dbReference type="Pfam" id="PF00560">
    <property type="entry name" value="LRR_1"/>
    <property type="match status" value="1"/>
</dbReference>
<evidence type="ECO:0000256" key="1">
    <source>
        <dbReference type="ARBA" id="ARBA00004196"/>
    </source>
</evidence>
<accession>D2W5E4</accession>
<dbReference type="InterPro" id="IPR001611">
    <property type="entry name" value="Leu-rich_rpt"/>
</dbReference>
<comment type="subcellular location">
    <subcellularLocation>
        <location evidence="1">Cell envelope</location>
    </subcellularLocation>
</comment>
<evidence type="ECO:0000256" key="3">
    <source>
        <dbReference type="SAM" id="SignalP"/>
    </source>
</evidence>
<keyword evidence="6" id="KW-1185">Reference proteome</keyword>
<evidence type="ECO:0000313" key="6">
    <source>
        <dbReference type="Proteomes" id="UP000006671"/>
    </source>
</evidence>
<evidence type="ECO:0000313" key="5">
    <source>
        <dbReference type="EMBL" id="EFC35711.1"/>
    </source>
</evidence>
<evidence type="ECO:0000259" key="4">
    <source>
        <dbReference type="PROSITE" id="PS00282"/>
    </source>
</evidence>
<dbReference type="Proteomes" id="UP000006671">
    <property type="component" value="Unassembled WGS sequence"/>
</dbReference>
<protein>
    <submittedName>
        <fullName evidence="5">Predicted protein</fullName>
    </submittedName>
</protein>
<dbReference type="OMA" id="NNTRWNT"/>
<sequence>MKAPVLALFVLFLMVVIVSARSAEGRSNKLSSSLLRDRNIGYKRDLEKFQRRIDRLKEQLEFFAESDSEGLSERDFLRKFYLSTGGHYWRNNTGWNTMDTGKETNFCSWYGVKCIGNQYNVLSLNLARNNLTGVLPTGIADSLQSVMIINLAFNAIGGQIPKEYGEIPSLTGIHLGSNHFEGLLPSGLCRVLSCDCYNNPKLLCPADNCNNNHCNMAVCNCGGLTMCNSDADCYGKLCSRCVSNGSPFFKICK</sequence>
<dbReference type="SUPFAM" id="SSF52058">
    <property type="entry name" value="L domain-like"/>
    <property type="match status" value="1"/>
</dbReference>
<dbReference type="GeneID" id="8861835"/>
<gene>
    <name evidence="5" type="ORF">NAEGRDRAFT_76635</name>
</gene>
<dbReference type="PANTHER" id="PTHR48059:SF30">
    <property type="entry name" value="OS06G0587000 PROTEIN"/>
    <property type="match status" value="1"/>
</dbReference>
<dbReference type="InParanoid" id="D2W5E4"/>
<dbReference type="RefSeq" id="XP_002668455.1">
    <property type="nucleotide sequence ID" value="XM_002668409.1"/>
</dbReference>
<dbReference type="Gene3D" id="3.80.10.10">
    <property type="entry name" value="Ribonuclease Inhibitor"/>
    <property type="match status" value="1"/>
</dbReference>
<feature type="coiled-coil region" evidence="2">
    <location>
        <begin position="39"/>
        <end position="66"/>
    </location>
</feature>
<keyword evidence="2" id="KW-0175">Coiled coil</keyword>